<dbReference type="NCBIfam" id="TIGR01146">
    <property type="entry name" value="ATPsyn_F1gamma"/>
    <property type="match status" value="1"/>
</dbReference>
<proteinExistence type="inferred from homology"/>
<evidence type="ECO:0000256" key="1">
    <source>
        <dbReference type="ARBA" id="ARBA00003456"/>
    </source>
</evidence>
<evidence type="ECO:0000256" key="3">
    <source>
        <dbReference type="ARBA" id="ARBA00007681"/>
    </source>
</evidence>
<dbReference type="AlphaFoldDB" id="A0A0S7BX10"/>
<dbReference type="STRING" id="1678841.TBC1_11193"/>
<keyword evidence="12" id="KW-1185">Reference proteome</keyword>
<dbReference type="GO" id="GO:0045259">
    <property type="term" value="C:proton-transporting ATP synthase complex"/>
    <property type="evidence" value="ECO:0007669"/>
    <property type="project" value="UniProtKB-KW"/>
</dbReference>
<dbReference type="PRINTS" id="PR00126">
    <property type="entry name" value="ATPASEGAMMA"/>
</dbReference>
<evidence type="ECO:0000256" key="7">
    <source>
        <dbReference type="ARBA" id="ARBA00023136"/>
    </source>
</evidence>
<comment type="function">
    <text evidence="1 10">Produces ATP from ADP in the presence of a proton gradient across the membrane. The gamma chain is believed to be important in regulating ATPase activity and the flow of protons through the CF(0) complex.</text>
</comment>
<keyword evidence="10" id="KW-1003">Cell membrane</keyword>
<dbReference type="RefSeq" id="WP_062037208.1">
    <property type="nucleotide sequence ID" value="NZ_DF968182.1"/>
</dbReference>
<evidence type="ECO:0000256" key="2">
    <source>
        <dbReference type="ARBA" id="ARBA00004170"/>
    </source>
</evidence>
<dbReference type="SUPFAM" id="SSF52943">
    <property type="entry name" value="ATP synthase (F1-ATPase), gamma subunit"/>
    <property type="match status" value="1"/>
</dbReference>
<evidence type="ECO:0000256" key="6">
    <source>
        <dbReference type="ARBA" id="ARBA00023065"/>
    </source>
</evidence>
<evidence type="ECO:0000256" key="5">
    <source>
        <dbReference type="ARBA" id="ARBA00022781"/>
    </source>
</evidence>
<dbReference type="InterPro" id="IPR035968">
    <property type="entry name" value="ATP_synth_F1_ATPase_gsu"/>
</dbReference>
<dbReference type="InterPro" id="IPR023632">
    <property type="entry name" value="ATP_synth_F1_gsu_CS"/>
</dbReference>
<dbReference type="EMBL" id="DF968182">
    <property type="protein sequence ID" value="GAP42065.1"/>
    <property type="molecule type" value="Genomic_DNA"/>
</dbReference>
<dbReference type="Pfam" id="PF00231">
    <property type="entry name" value="ATP-synt"/>
    <property type="match status" value="1"/>
</dbReference>
<evidence type="ECO:0000256" key="4">
    <source>
        <dbReference type="ARBA" id="ARBA00022448"/>
    </source>
</evidence>
<protein>
    <recommendedName>
        <fullName evidence="10">ATP synthase gamma chain</fullName>
    </recommendedName>
    <alternativeName>
        <fullName evidence="10">ATP synthase F1 sector gamma subunit</fullName>
    </alternativeName>
    <alternativeName>
        <fullName evidence="10">F-ATPase gamma subunit</fullName>
    </alternativeName>
</protein>
<organism evidence="11">
    <name type="scientific">Lentimicrobium saccharophilum</name>
    <dbReference type="NCBI Taxonomy" id="1678841"/>
    <lineage>
        <taxon>Bacteria</taxon>
        <taxon>Pseudomonadati</taxon>
        <taxon>Bacteroidota</taxon>
        <taxon>Bacteroidia</taxon>
        <taxon>Bacteroidales</taxon>
        <taxon>Lentimicrobiaceae</taxon>
        <taxon>Lentimicrobium</taxon>
    </lineage>
</organism>
<keyword evidence="6 10" id="KW-0406">Ion transport</keyword>
<keyword evidence="9 10" id="KW-0066">ATP synthesis</keyword>
<evidence type="ECO:0000313" key="11">
    <source>
        <dbReference type="EMBL" id="GAP42065.1"/>
    </source>
</evidence>
<keyword evidence="8 10" id="KW-0139">CF(1)</keyword>
<evidence type="ECO:0000256" key="10">
    <source>
        <dbReference type="HAMAP-Rule" id="MF_00815"/>
    </source>
</evidence>
<comment type="subunit">
    <text evidence="10">F-type ATPases have 2 components, CF(1) - the catalytic core - and CF(0) - the membrane proton channel. CF(1) has five subunits: alpha(3), beta(3), gamma(1), delta(1), epsilon(1). CF(0) has three main subunits: a, b and c.</text>
</comment>
<reference evidence="11" key="1">
    <citation type="journal article" date="2015" name="Genome Announc.">
        <title>Draft Genome Sequence of Bacteroidales Strain TBC1, a Novel Isolate from a Methanogenic Wastewater Treatment System.</title>
        <authorList>
            <person name="Tourlousse D.M."/>
            <person name="Matsuura N."/>
            <person name="Sun L."/>
            <person name="Toyonaga M."/>
            <person name="Kuroda K."/>
            <person name="Ohashi A."/>
            <person name="Cruz R."/>
            <person name="Yamaguchi T."/>
            <person name="Sekiguchi Y."/>
        </authorList>
    </citation>
    <scope>NUCLEOTIDE SEQUENCE [LARGE SCALE GENOMIC DNA]</scope>
    <source>
        <strain evidence="11">TBC1</strain>
    </source>
</reference>
<dbReference type="CDD" id="cd12151">
    <property type="entry name" value="F1-ATPase_gamma"/>
    <property type="match status" value="1"/>
</dbReference>
<dbReference type="GO" id="GO:0005524">
    <property type="term" value="F:ATP binding"/>
    <property type="evidence" value="ECO:0007669"/>
    <property type="project" value="UniProtKB-UniRule"/>
</dbReference>
<keyword evidence="5 10" id="KW-0375">Hydrogen ion transport</keyword>
<dbReference type="GO" id="GO:0042777">
    <property type="term" value="P:proton motive force-driven plasma membrane ATP synthesis"/>
    <property type="evidence" value="ECO:0007669"/>
    <property type="project" value="UniProtKB-UniRule"/>
</dbReference>
<dbReference type="InterPro" id="IPR000131">
    <property type="entry name" value="ATP_synth_F1_gsu"/>
</dbReference>
<accession>A0A0S7BX10</accession>
<dbReference type="GO" id="GO:0046933">
    <property type="term" value="F:proton-transporting ATP synthase activity, rotational mechanism"/>
    <property type="evidence" value="ECO:0007669"/>
    <property type="project" value="UniProtKB-UniRule"/>
</dbReference>
<evidence type="ECO:0000256" key="9">
    <source>
        <dbReference type="ARBA" id="ARBA00023310"/>
    </source>
</evidence>
<evidence type="ECO:0000313" key="12">
    <source>
        <dbReference type="Proteomes" id="UP000053091"/>
    </source>
</evidence>
<dbReference type="PATRIC" id="fig|1678841.3.peg.230"/>
<dbReference type="Gene3D" id="1.10.287.80">
    <property type="entry name" value="ATP synthase, gamma subunit, helix hairpin domain"/>
    <property type="match status" value="1"/>
</dbReference>
<comment type="similarity">
    <text evidence="3 10">Belongs to the ATPase gamma chain family.</text>
</comment>
<dbReference type="PANTHER" id="PTHR11693">
    <property type="entry name" value="ATP SYNTHASE GAMMA CHAIN"/>
    <property type="match status" value="1"/>
</dbReference>
<dbReference type="PANTHER" id="PTHR11693:SF22">
    <property type="entry name" value="ATP SYNTHASE SUBUNIT GAMMA, MITOCHONDRIAL"/>
    <property type="match status" value="1"/>
</dbReference>
<sequence>MPSLKEVRTRIASVKSTQQITSAMKMVAASKLRKAQTGILQLRPYAGQQQKLLMQLSAGQGDALSAFNVQHSANRVLYVVFTSNRGLCGAYNTNVIKQVSSLLLTAADAQEEADLITIGRKATEFFTKMPVNIVASYDELYDQLSYPKSAEVAESLIELYLSGTYDRIVFVYHQFKNAVVQKLLVEQFLPVQSGSAESGHHDQETEYIFDPSQKEILSELIPRILKTQFFKALLDSWASELGARMTAMSQATDNASELLKELRLTYNKARQAAITKEILEIVGGAEALKNA</sequence>
<evidence type="ECO:0000256" key="8">
    <source>
        <dbReference type="ARBA" id="ARBA00023196"/>
    </source>
</evidence>
<keyword evidence="4 10" id="KW-0813">Transport</keyword>
<name>A0A0S7BX10_9BACT</name>
<dbReference type="HAMAP" id="MF_00815">
    <property type="entry name" value="ATP_synth_gamma_bact"/>
    <property type="match status" value="1"/>
</dbReference>
<gene>
    <name evidence="10" type="primary">atpG</name>
    <name evidence="11" type="ORF">TBC1_11193</name>
</gene>
<keyword evidence="7 10" id="KW-0472">Membrane</keyword>
<dbReference type="PROSITE" id="PS00153">
    <property type="entry name" value="ATPASE_GAMMA"/>
    <property type="match status" value="1"/>
</dbReference>
<comment type="subcellular location">
    <subcellularLocation>
        <location evidence="10">Cell membrane</location>
        <topology evidence="10">Peripheral membrane protein</topology>
    </subcellularLocation>
    <subcellularLocation>
        <location evidence="2">Membrane</location>
        <topology evidence="2">Peripheral membrane protein</topology>
    </subcellularLocation>
</comment>
<dbReference type="Gene3D" id="3.40.1380.10">
    <property type="match status" value="1"/>
</dbReference>
<dbReference type="OrthoDB" id="9812769at2"/>
<dbReference type="GO" id="GO:0005886">
    <property type="term" value="C:plasma membrane"/>
    <property type="evidence" value="ECO:0007669"/>
    <property type="project" value="UniProtKB-SubCell"/>
</dbReference>
<dbReference type="Proteomes" id="UP000053091">
    <property type="component" value="Unassembled WGS sequence"/>
</dbReference>